<comment type="similarity">
    <text evidence="2">Belongs to the class-III pyridine nucleotide-disulfide oxidoreductase family.</text>
</comment>
<evidence type="ECO:0000313" key="9">
    <source>
        <dbReference type="Proteomes" id="UP000422108"/>
    </source>
</evidence>
<dbReference type="PANTHER" id="PTHR43429">
    <property type="entry name" value="PYRIDINE NUCLEOTIDE-DISULFIDE OXIDOREDUCTASE DOMAIN-CONTAINING"/>
    <property type="match status" value="1"/>
</dbReference>
<dbReference type="PROSITE" id="PS50206">
    <property type="entry name" value="RHODANESE_3"/>
    <property type="match status" value="1"/>
</dbReference>
<dbReference type="InterPro" id="IPR036188">
    <property type="entry name" value="FAD/NAD-bd_sf"/>
</dbReference>
<evidence type="ECO:0000256" key="5">
    <source>
        <dbReference type="ARBA" id="ARBA00023002"/>
    </source>
</evidence>
<dbReference type="Pfam" id="PF00581">
    <property type="entry name" value="Rhodanese"/>
    <property type="match status" value="1"/>
</dbReference>
<dbReference type="InterPro" id="IPR050260">
    <property type="entry name" value="FAD-bd_OxRdtase"/>
</dbReference>
<dbReference type="PRINTS" id="PR00411">
    <property type="entry name" value="PNDRDTASEI"/>
</dbReference>
<dbReference type="SMART" id="SM00450">
    <property type="entry name" value="RHOD"/>
    <property type="match status" value="1"/>
</dbReference>
<dbReference type="PANTHER" id="PTHR43429:SF1">
    <property type="entry name" value="NAD(P)H SULFUR OXIDOREDUCTASE (COA-DEPENDENT)"/>
    <property type="match status" value="1"/>
</dbReference>
<evidence type="ECO:0000256" key="6">
    <source>
        <dbReference type="ARBA" id="ARBA00023284"/>
    </source>
</evidence>
<dbReference type="SUPFAM" id="SSF55424">
    <property type="entry name" value="FAD/NAD-linked reductases, dimerisation (C-terminal) domain"/>
    <property type="match status" value="1"/>
</dbReference>
<dbReference type="EMBL" id="AP021879">
    <property type="protein sequence ID" value="BBO89623.1"/>
    <property type="molecule type" value="Genomic_DNA"/>
</dbReference>
<proteinExistence type="inferred from homology"/>
<keyword evidence="4" id="KW-0274">FAD</keyword>
<keyword evidence="9" id="KW-1185">Reference proteome</keyword>
<dbReference type="SUPFAM" id="SSF51905">
    <property type="entry name" value="FAD/NAD(P)-binding domain"/>
    <property type="match status" value="1"/>
</dbReference>
<accession>A0A5K8AA89</accession>
<evidence type="ECO:0000259" key="7">
    <source>
        <dbReference type="PROSITE" id="PS50206"/>
    </source>
</evidence>
<dbReference type="PRINTS" id="PR00368">
    <property type="entry name" value="FADPNR"/>
</dbReference>
<dbReference type="Pfam" id="PF02852">
    <property type="entry name" value="Pyr_redox_dim"/>
    <property type="match status" value="1"/>
</dbReference>
<evidence type="ECO:0000256" key="4">
    <source>
        <dbReference type="ARBA" id="ARBA00022827"/>
    </source>
</evidence>
<name>A0A5K8AA89_9BACT</name>
<keyword evidence="3" id="KW-0285">Flavoprotein</keyword>
<keyword evidence="5" id="KW-0560">Oxidoreductase</keyword>
<reference evidence="8 9" key="1">
    <citation type="submission" date="2019-11" db="EMBL/GenBank/DDBJ databases">
        <title>Comparative genomics of hydrocarbon-degrading Desulfosarcina strains.</title>
        <authorList>
            <person name="Watanabe M."/>
            <person name="Kojima H."/>
            <person name="Fukui M."/>
        </authorList>
    </citation>
    <scope>NUCLEOTIDE SEQUENCE [LARGE SCALE GENOMIC DNA]</scope>
    <source>
        <strain evidence="9">oXyS1</strain>
    </source>
</reference>
<dbReference type="Pfam" id="PF07992">
    <property type="entry name" value="Pyr_redox_2"/>
    <property type="match status" value="1"/>
</dbReference>
<dbReference type="Gene3D" id="3.50.50.60">
    <property type="entry name" value="FAD/NAD(P)-binding domain"/>
    <property type="match status" value="2"/>
</dbReference>
<dbReference type="Proteomes" id="UP000422108">
    <property type="component" value="Chromosome"/>
</dbReference>
<evidence type="ECO:0000313" key="8">
    <source>
        <dbReference type="EMBL" id="BBO89623.1"/>
    </source>
</evidence>
<dbReference type="RefSeq" id="WP_155310790.1">
    <property type="nucleotide sequence ID" value="NZ_AP021879.1"/>
</dbReference>
<evidence type="ECO:0000256" key="3">
    <source>
        <dbReference type="ARBA" id="ARBA00022630"/>
    </source>
</evidence>
<gene>
    <name evidence="8" type="ORF">DSCOOX_28030</name>
</gene>
<dbReference type="InterPro" id="IPR004099">
    <property type="entry name" value="Pyr_nucl-diS_OxRdtase_dimer"/>
</dbReference>
<dbReference type="SUPFAM" id="SSF52821">
    <property type="entry name" value="Rhodanese/Cell cycle control phosphatase"/>
    <property type="match status" value="1"/>
</dbReference>
<dbReference type="GO" id="GO:0016491">
    <property type="term" value="F:oxidoreductase activity"/>
    <property type="evidence" value="ECO:0007669"/>
    <property type="project" value="UniProtKB-KW"/>
</dbReference>
<feature type="domain" description="Rhodanese" evidence="7">
    <location>
        <begin position="478"/>
        <end position="565"/>
    </location>
</feature>
<dbReference type="InterPro" id="IPR001763">
    <property type="entry name" value="Rhodanese-like_dom"/>
</dbReference>
<dbReference type="InterPro" id="IPR023753">
    <property type="entry name" value="FAD/NAD-binding_dom"/>
</dbReference>
<sequence length="567" mass="61571">MPSKQKIVVIGGVACGPKAASRIKRLNPDAEVTIIEKGELLSYAGCGLPFYISGEVESHNELMATPTGVVRDTFFFHKVKGIEIKNHTLVKRVDRKNKCIDAISILSGANVEIPYDKLILAVGSKTQVPPIEGTDLNGVNFLQTVEDARKIRNESGALKGKKAVIIGGGLIGIEVTEAFKKQGMEITVIEMLDKVMGQLLDPEIAYHVHKEFAANGIPLKLSERVLKINGDDRGNVKSVTTDKGEYPADMVLISVGVRPNIQLAQNMELEIGETGAIKVDANLRTSDPDIYAGGDCAENINRITGKPMYAPMGSTANKHGRIIADNICGIDSRSKGVCGTAICKLFNVNVARTGLTEKMAADLGYDTITVLNPSPDRAHFLKEAKLIIIKLVVDRNTKKLLGAQIVGPGDVAKRMEVAVSNIASGGTVIDIAQYDLAYAPPFSPAMDNIITAANIAENKLNGFGKSYTPMEVKAKIDNNEDFIFLDVRSPQEFEEMRIEDPRVKLIPLGKLRESLDQLPKEKEIVAFCKISLRGYEAERLLTGTGYPNVSYMDGGVVCWPFEKFVAG</sequence>
<protein>
    <submittedName>
        <fullName evidence="8">Pyridine nucleotide-disulfide oxidoreductase</fullName>
    </submittedName>
</protein>
<evidence type="ECO:0000256" key="1">
    <source>
        <dbReference type="ARBA" id="ARBA00001974"/>
    </source>
</evidence>
<dbReference type="InterPro" id="IPR016156">
    <property type="entry name" value="FAD/NAD-linked_Rdtase_dimer_sf"/>
</dbReference>
<dbReference type="Gene3D" id="3.40.250.10">
    <property type="entry name" value="Rhodanese-like domain"/>
    <property type="match status" value="1"/>
</dbReference>
<keyword evidence="6" id="KW-0676">Redox-active center</keyword>
<comment type="cofactor">
    <cofactor evidence="1">
        <name>FAD</name>
        <dbReference type="ChEBI" id="CHEBI:57692"/>
    </cofactor>
</comment>
<evidence type="ECO:0000256" key="2">
    <source>
        <dbReference type="ARBA" id="ARBA00009130"/>
    </source>
</evidence>
<organism evidence="8 9">
    <name type="scientific">Desulfosarcina ovata subsp. ovata</name>
    <dbReference type="NCBI Taxonomy" id="2752305"/>
    <lineage>
        <taxon>Bacteria</taxon>
        <taxon>Pseudomonadati</taxon>
        <taxon>Thermodesulfobacteriota</taxon>
        <taxon>Desulfobacteria</taxon>
        <taxon>Desulfobacterales</taxon>
        <taxon>Desulfosarcinaceae</taxon>
        <taxon>Desulfosarcina</taxon>
    </lineage>
</organism>
<dbReference type="InterPro" id="IPR036873">
    <property type="entry name" value="Rhodanese-like_dom_sf"/>
</dbReference>
<dbReference type="AlphaFoldDB" id="A0A5K8AA89"/>